<evidence type="ECO:0000256" key="1">
    <source>
        <dbReference type="SAM" id="MobiDB-lite"/>
    </source>
</evidence>
<protein>
    <submittedName>
        <fullName evidence="2">Uncharacterized protein</fullName>
    </submittedName>
</protein>
<proteinExistence type="predicted"/>
<accession>A0A6J5UCL1</accession>
<gene>
    <name evidence="2" type="ORF">CURHAP_LOCUS20856</name>
</gene>
<sequence length="105" mass="11321">MTYESSSDEDDDGIAKAPTKWPKKDPVIEEINVGISKTVALSKTPVEVEFALPIQDTTAIITHETSVLQPRKKALPSEAILESLQGLRDYLAAAKAATTSSYNSS</sequence>
<name>A0A6J5UCL1_PRUAR</name>
<dbReference type="AlphaFoldDB" id="A0A6J5UCL1"/>
<organism evidence="2 3">
    <name type="scientific">Prunus armeniaca</name>
    <name type="common">Apricot</name>
    <name type="synonym">Armeniaca vulgaris</name>
    <dbReference type="NCBI Taxonomy" id="36596"/>
    <lineage>
        <taxon>Eukaryota</taxon>
        <taxon>Viridiplantae</taxon>
        <taxon>Streptophyta</taxon>
        <taxon>Embryophyta</taxon>
        <taxon>Tracheophyta</taxon>
        <taxon>Spermatophyta</taxon>
        <taxon>Magnoliopsida</taxon>
        <taxon>eudicotyledons</taxon>
        <taxon>Gunneridae</taxon>
        <taxon>Pentapetalae</taxon>
        <taxon>rosids</taxon>
        <taxon>fabids</taxon>
        <taxon>Rosales</taxon>
        <taxon>Rosaceae</taxon>
        <taxon>Amygdaloideae</taxon>
        <taxon>Amygdaleae</taxon>
        <taxon>Prunus</taxon>
    </lineage>
</organism>
<dbReference type="EMBL" id="CAEKDK010000003">
    <property type="protein sequence ID" value="CAB4273357.1"/>
    <property type="molecule type" value="Genomic_DNA"/>
</dbReference>
<dbReference type="Proteomes" id="UP000507222">
    <property type="component" value="Unassembled WGS sequence"/>
</dbReference>
<feature type="compositionally biased region" description="Acidic residues" evidence="1">
    <location>
        <begin position="1"/>
        <end position="12"/>
    </location>
</feature>
<reference evidence="2 3" key="1">
    <citation type="submission" date="2020-05" db="EMBL/GenBank/DDBJ databases">
        <authorList>
            <person name="Campoy J."/>
            <person name="Schneeberger K."/>
            <person name="Spophaly S."/>
        </authorList>
    </citation>
    <scope>NUCLEOTIDE SEQUENCE [LARGE SCALE GENOMIC DNA]</scope>
    <source>
        <strain evidence="2">PruArmRojPasFocal</strain>
    </source>
</reference>
<feature type="region of interest" description="Disordered" evidence="1">
    <location>
        <begin position="1"/>
        <end position="21"/>
    </location>
</feature>
<evidence type="ECO:0000313" key="3">
    <source>
        <dbReference type="Proteomes" id="UP000507222"/>
    </source>
</evidence>
<evidence type="ECO:0000313" key="2">
    <source>
        <dbReference type="EMBL" id="CAB4273357.1"/>
    </source>
</evidence>